<evidence type="ECO:0000256" key="2">
    <source>
        <dbReference type="ARBA" id="ARBA00022490"/>
    </source>
</evidence>
<dbReference type="Pfam" id="PF13553">
    <property type="entry name" value="FIIND"/>
    <property type="match status" value="1"/>
</dbReference>
<dbReference type="PROSITE" id="PS51830">
    <property type="entry name" value="FIIND"/>
    <property type="match status" value="1"/>
</dbReference>
<dbReference type="PANTHER" id="PTHR10454">
    <property type="entry name" value="CASPASE"/>
    <property type="match status" value="1"/>
</dbReference>
<evidence type="ECO:0000313" key="8">
    <source>
        <dbReference type="Proteomes" id="UP000515135"/>
    </source>
</evidence>
<accession>A0A6P4ZKP2</accession>
<dbReference type="OrthoDB" id="5948783at2759"/>
<dbReference type="Pfam" id="PF00531">
    <property type="entry name" value="Death"/>
    <property type="match status" value="1"/>
</dbReference>
<dbReference type="InterPro" id="IPR011029">
    <property type="entry name" value="DEATH-like_dom_sf"/>
</dbReference>
<name>A0A6P4ZKP2_BRABE</name>
<dbReference type="SUPFAM" id="SSF52540">
    <property type="entry name" value="P-loop containing nucleoside triphosphate hydrolases"/>
    <property type="match status" value="1"/>
</dbReference>
<reference evidence="9" key="1">
    <citation type="submission" date="2025-08" db="UniProtKB">
        <authorList>
            <consortium name="RefSeq"/>
        </authorList>
    </citation>
    <scope>IDENTIFICATION</scope>
    <source>
        <tissue evidence="9">Gonad</tissue>
    </source>
</reference>
<dbReference type="InterPro" id="IPR036388">
    <property type="entry name" value="WH-like_DNA-bd_sf"/>
</dbReference>
<evidence type="ECO:0000256" key="3">
    <source>
        <dbReference type="ARBA" id="ARBA00022737"/>
    </source>
</evidence>
<comment type="subcellular location">
    <subcellularLocation>
        <location evidence="1">Cytoplasm</location>
        <location evidence="1">Cytosol</location>
    </subcellularLocation>
</comment>
<dbReference type="Gene3D" id="1.10.533.10">
    <property type="entry name" value="Death Domain, Fas"/>
    <property type="match status" value="2"/>
</dbReference>
<dbReference type="GO" id="GO:0043525">
    <property type="term" value="P:positive regulation of neuron apoptotic process"/>
    <property type="evidence" value="ECO:0007669"/>
    <property type="project" value="TreeGrafter"/>
</dbReference>
<feature type="domain" description="FIIND" evidence="7">
    <location>
        <begin position="938"/>
        <end position="1235"/>
    </location>
</feature>
<dbReference type="GO" id="GO:0006508">
    <property type="term" value="P:proteolysis"/>
    <property type="evidence" value="ECO:0007669"/>
    <property type="project" value="InterPro"/>
</dbReference>
<dbReference type="SUPFAM" id="SSF47986">
    <property type="entry name" value="DEATH domain"/>
    <property type="match status" value="2"/>
</dbReference>
<dbReference type="Pfam" id="PF20706">
    <property type="entry name" value="GT4-conflict"/>
    <property type="match status" value="1"/>
</dbReference>
<dbReference type="InterPro" id="IPR025307">
    <property type="entry name" value="FIIND_dom"/>
</dbReference>
<proteinExistence type="predicted"/>
<evidence type="ECO:0000259" key="6">
    <source>
        <dbReference type="PROSITE" id="PS51424"/>
    </source>
</evidence>
<evidence type="ECO:0000256" key="1">
    <source>
        <dbReference type="ARBA" id="ARBA00004514"/>
    </source>
</evidence>
<evidence type="ECO:0000256" key="4">
    <source>
        <dbReference type="ARBA" id="ARBA00022741"/>
    </source>
</evidence>
<dbReference type="Proteomes" id="UP000515135">
    <property type="component" value="Unplaced"/>
</dbReference>
<evidence type="ECO:0000313" key="9">
    <source>
        <dbReference type="RefSeq" id="XP_019630211.1"/>
    </source>
</evidence>
<dbReference type="RefSeq" id="XP_019630211.1">
    <property type="nucleotide sequence ID" value="XM_019774652.1"/>
</dbReference>
<dbReference type="Pfam" id="PF08477">
    <property type="entry name" value="Roc"/>
    <property type="match status" value="1"/>
</dbReference>
<keyword evidence="2" id="KW-0963">Cytoplasm</keyword>
<dbReference type="CDD" id="cd01670">
    <property type="entry name" value="Death"/>
    <property type="match status" value="1"/>
</dbReference>
<sequence>MTGLGGNIVAVLHSHNCREFANQLEHNLSMCLKKYASVPKTIELPQMTQKMSADELVHNFIVQIAVLLISRQLLTDKSQFEDFVETLILRNNTPQYVIWLDDKDDFRGFGTLVSHQYPTLEAPRLARLVQLSSNEEADIAQEAETIAQDITTVICNLTGELSMACYKSLENTQQFLADNMDLHHVLKRLEQDNQLSPDDVQNFKEKPASLIDWLKDSKRQQDLYDFLGCILKEAGQDFLVEEIEDSERNEEEAIKGVDQPVQVEKAGQIGTELPEKHPGKHFKLEVPTAAMQKVVLLGEAGAGKSWLVLAITKGEAQVEHKAKETTGVDLTSYHDTKHGVMYELYDFGGDEIYHITHQFLFTPQTLYLLNVDLHDYISGKFPQSLGTWLTSVTSRVVNPSITVVGTKIDLLPNQDMKESLCHQIKKDIEATVNAAALDNLTREILSCEDALKALDNESDVSEHFYGLTKEDIIAKKMSIEKIIEQRSRYLDYVQVLPVSSKTFEGVEDLCTRMAEMTLNIQAEQRCKHSWISFREAIRRDKESCLHMKECQKIGSAAGMTESDILNALSYLHVTGQILFYNDIRGMEDIIFPYPGIVLGLFKQIFENDKKEQLHKYSLGMTERKANSHLKVLLEDKTAIFNKMLPLLKHFGLYHSGLFTPVLPTAKPEEELQSDPGKLQPGYGSISIYMEYLQNAPVGFHEAIVSRLLSIPQTKYDLLRKDAGRLYHCQTAANFKDSKTYQWKIQTLHMHTFGARIEQVEMSYSCTPMVDRIQVCGKLRSAFGLVKEISEAVMQVCQDLFPMLYMKGTIKCGGAFNSVTLEATRRHRATELMRLSQGKSLENIKHDAHKHYLDNQLYKISRDLGKEWKRLGRELGLEQETLGRIQEDYRRSEQDTQRAFQVLKLWYTKSNKGPLQFLPQLEEALNAMRKRSQADDIGDLNEKYQEKTVVNPETGDMKWSVHLTGNEGIYLCKRTNLGVVTPCKLHVSYWWENWSAHEWKEEDKEKWRPVGPMFSIKCEEMEGPVDILLPHVLHLSENEASAINTEDFKVVHIVEGTAELLSTTEVTTTHVITRFKKGSVFGPIMRSDHGKDYPTNGLFVVFAPVNLSPKCQIHVYMMSNAVHIVEYLATIEEKDGYKKWDQEAYMLQTGKNYTMDVILGENGNVPIRADPQEGLIFHVTLETGIYYKKFRVQVKVNGPMIIQDVQVKDADNDDNAAVCMVLTEAGNIAQHEENAGNSHSGPAKKDVTSIHAQIVHPPEQTWHSGRQSTVLLMIDEYDPSTCETSTINYQLVCMLIEAGVKVYCIVLVKPRSEVMEDVELLLPKRDVGDHRKPSITWLTFDHRTRYPNLPEGITHIVGHVDITSQAANTFKEQRLPAYVKVILFYYVIPEDEDYYRGNEEAMGIASKKKSICKDAAKADILFSVGPKVHDYYENEHRGIQPTPQHHLFLPEPPSIFRDTQVKYVETKRKVVLSIGPVKGAEMLKGFDLAAGAMSIVITTDPDTIWQVRNISEDDFQESKEKIKVHMKSGSVKFTPHPYGTQQELCEDLKKAHLVLMPSRAEPFGMVGLQAIAAGVPILTSSSSGLAKFVMEYAPMFRHSIVEITDSETDTIKATKELAKRITKRLTDSKAEFQEAARIREDLLESKYWMESKQLFLQACDACEP</sequence>
<feature type="domain" description="Death" evidence="5">
    <location>
        <begin position="859"/>
        <end position="940"/>
    </location>
</feature>
<dbReference type="PROSITE" id="PS51424">
    <property type="entry name" value="ROC"/>
    <property type="match status" value="1"/>
</dbReference>
<dbReference type="Gene3D" id="3.40.50.2000">
    <property type="entry name" value="Glycogen Phosphorylase B"/>
    <property type="match status" value="1"/>
</dbReference>
<evidence type="ECO:0000259" key="5">
    <source>
        <dbReference type="PROSITE" id="PS50017"/>
    </source>
</evidence>
<dbReference type="PANTHER" id="PTHR10454:SF248">
    <property type="entry name" value="CASPASE-8-LIKE"/>
    <property type="match status" value="1"/>
</dbReference>
<keyword evidence="3" id="KW-0677">Repeat</keyword>
<dbReference type="GO" id="GO:0000166">
    <property type="term" value="F:nucleotide binding"/>
    <property type="evidence" value="ECO:0007669"/>
    <property type="project" value="UniProtKB-KW"/>
</dbReference>
<dbReference type="GO" id="GO:0004197">
    <property type="term" value="F:cysteine-type endopeptidase activity"/>
    <property type="evidence" value="ECO:0007669"/>
    <property type="project" value="InterPro"/>
</dbReference>
<evidence type="ECO:0000259" key="7">
    <source>
        <dbReference type="PROSITE" id="PS51830"/>
    </source>
</evidence>
<dbReference type="PROSITE" id="PS50017">
    <property type="entry name" value="DEATH_DOMAIN"/>
    <property type="match status" value="1"/>
</dbReference>
<dbReference type="GO" id="GO:0007165">
    <property type="term" value="P:signal transduction"/>
    <property type="evidence" value="ECO:0007669"/>
    <property type="project" value="InterPro"/>
</dbReference>
<dbReference type="GO" id="GO:0006915">
    <property type="term" value="P:apoptotic process"/>
    <property type="evidence" value="ECO:0007669"/>
    <property type="project" value="TreeGrafter"/>
</dbReference>
<dbReference type="KEGG" id="bbel:109474361"/>
<feature type="domain" description="Roc" evidence="6">
    <location>
        <begin position="285"/>
        <end position="520"/>
    </location>
</feature>
<dbReference type="SUPFAM" id="SSF53756">
    <property type="entry name" value="UDP-Glycosyltransferase/glycogen phosphorylase"/>
    <property type="match status" value="1"/>
</dbReference>
<dbReference type="GeneID" id="109474361"/>
<dbReference type="SMART" id="SM00005">
    <property type="entry name" value="DEATH"/>
    <property type="match status" value="1"/>
</dbReference>
<dbReference type="GO" id="GO:0005829">
    <property type="term" value="C:cytosol"/>
    <property type="evidence" value="ECO:0007669"/>
    <property type="project" value="UniProtKB-SubCell"/>
</dbReference>
<dbReference type="Gene3D" id="1.10.10.10">
    <property type="entry name" value="Winged helix-like DNA-binding domain superfamily/Winged helix DNA-binding domain"/>
    <property type="match status" value="1"/>
</dbReference>
<dbReference type="InterPro" id="IPR000488">
    <property type="entry name" value="Death_dom"/>
</dbReference>
<keyword evidence="8" id="KW-1185">Reference proteome</keyword>
<gene>
    <name evidence="9" type="primary">LOC109474361</name>
</gene>
<dbReference type="Gene3D" id="3.40.50.300">
    <property type="entry name" value="P-loop containing nucleotide triphosphate hydrolases"/>
    <property type="match status" value="1"/>
</dbReference>
<keyword evidence="4" id="KW-0547">Nucleotide-binding</keyword>
<protein>
    <submittedName>
        <fullName evidence="9">Uncharacterized protein LOC109474361 isoform X1</fullName>
    </submittedName>
</protein>
<dbReference type="InterPro" id="IPR002398">
    <property type="entry name" value="Pept_C14"/>
</dbReference>
<dbReference type="InterPro" id="IPR020859">
    <property type="entry name" value="ROC"/>
</dbReference>
<organism evidence="8 9">
    <name type="scientific">Branchiostoma belcheri</name>
    <name type="common">Amphioxus</name>
    <dbReference type="NCBI Taxonomy" id="7741"/>
    <lineage>
        <taxon>Eukaryota</taxon>
        <taxon>Metazoa</taxon>
        <taxon>Chordata</taxon>
        <taxon>Cephalochordata</taxon>
        <taxon>Leptocardii</taxon>
        <taxon>Amphioxiformes</taxon>
        <taxon>Branchiostomatidae</taxon>
        <taxon>Branchiostoma</taxon>
    </lineage>
</organism>
<dbReference type="InterPro" id="IPR027417">
    <property type="entry name" value="P-loop_NTPase"/>
</dbReference>